<evidence type="ECO:0000256" key="3">
    <source>
        <dbReference type="ARBA" id="ARBA00022448"/>
    </source>
</evidence>
<feature type="domain" description="Multidrug resistance protein MdtA-like barrel-sandwich hybrid" evidence="11">
    <location>
        <begin position="75"/>
        <end position="264"/>
    </location>
</feature>
<dbReference type="Proteomes" id="UP000302163">
    <property type="component" value="Chromosome"/>
</dbReference>
<dbReference type="Gene3D" id="2.40.30.170">
    <property type="match status" value="1"/>
</dbReference>
<evidence type="ECO:0000256" key="8">
    <source>
        <dbReference type="ARBA" id="ARBA00023136"/>
    </source>
</evidence>
<dbReference type="InterPro" id="IPR050739">
    <property type="entry name" value="MFP"/>
</dbReference>
<evidence type="ECO:0000256" key="6">
    <source>
        <dbReference type="ARBA" id="ARBA00022692"/>
    </source>
</evidence>
<dbReference type="InterPro" id="IPR058625">
    <property type="entry name" value="MdtA-like_BSH"/>
</dbReference>
<dbReference type="InterPro" id="IPR058982">
    <property type="entry name" value="Beta-barrel_AprE"/>
</dbReference>
<dbReference type="AlphaFoldDB" id="A0A4P8YIT4"/>
<proteinExistence type="inferred from homology"/>
<evidence type="ECO:0000256" key="4">
    <source>
        <dbReference type="ARBA" id="ARBA00022475"/>
    </source>
</evidence>
<keyword evidence="10" id="KW-0175">Coiled coil</keyword>
<protein>
    <recommendedName>
        <fullName evidence="9">Membrane fusion protein (MFP) family protein</fullName>
    </recommendedName>
</protein>
<feature type="domain" description="AprE-like beta-barrel" evidence="12">
    <location>
        <begin position="286"/>
        <end position="378"/>
    </location>
</feature>
<organism evidence="13 14">
    <name type="scientific">Jejubacter calystegiae</name>
    <dbReference type="NCBI Taxonomy" id="2579935"/>
    <lineage>
        <taxon>Bacteria</taxon>
        <taxon>Pseudomonadati</taxon>
        <taxon>Pseudomonadota</taxon>
        <taxon>Gammaproteobacteria</taxon>
        <taxon>Enterobacterales</taxon>
        <taxon>Enterobacteriaceae</taxon>
        <taxon>Jejubacter</taxon>
    </lineage>
</organism>
<evidence type="ECO:0000259" key="12">
    <source>
        <dbReference type="Pfam" id="PF26002"/>
    </source>
</evidence>
<accession>A0A4P8YIT4</accession>
<keyword evidence="7 9" id="KW-1133">Transmembrane helix</keyword>
<dbReference type="InterPro" id="IPR010129">
    <property type="entry name" value="T1SS_HlyD"/>
</dbReference>
<evidence type="ECO:0000256" key="1">
    <source>
        <dbReference type="ARBA" id="ARBA00004377"/>
    </source>
</evidence>
<dbReference type="GO" id="GO:0005886">
    <property type="term" value="C:plasma membrane"/>
    <property type="evidence" value="ECO:0007669"/>
    <property type="project" value="UniProtKB-SubCell"/>
</dbReference>
<dbReference type="Pfam" id="PF25917">
    <property type="entry name" value="BSH_RND"/>
    <property type="match status" value="1"/>
</dbReference>
<dbReference type="KEGG" id="izh:FEM41_00670"/>
<dbReference type="Gene3D" id="2.40.50.100">
    <property type="match status" value="1"/>
</dbReference>
<evidence type="ECO:0000256" key="7">
    <source>
        <dbReference type="ARBA" id="ARBA00022989"/>
    </source>
</evidence>
<dbReference type="NCBIfam" id="TIGR01843">
    <property type="entry name" value="type_I_hlyD"/>
    <property type="match status" value="1"/>
</dbReference>
<comment type="subcellular location">
    <subcellularLocation>
        <location evidence="1 9">Cell inner membrane</location>
        <topology evidence="1 9">Single-pass membrane protein</topology>
    </subcellularLocation>
</comment>
<keyword evidence="8 9" id="KW-0472">Membrane</keyword>
<dbReference type="PANTHER" id="PTHR30386">
    <property type="entry name" value="MEMBRANE FUSION SUBUNIT OF EMRAB-TOLC MULTIDRUG EFFLUX PUMP"/>
    <property type="match status" value="1"/>
</dbReference>
<evidence type="ECO:0000256" key="9">
    <source>
        <dbReference type="RuleBase" id="RU365093"/>
    </source>
</evidence>
<evidence type="ECO:0000313" key="13">
    <source>
        <dbReference type="EMBL" id="QCT18262.1"/>
    </source>
</evidence>
<keyword evidence="5 9" id="KW-0997">Cell inner membrane</keyword>
<dbReference type="PRINTS" id="PR01490">
    <property type="entry name" value="RTXTOXIND"/>
</dbReference>
<evidence type="ECO:0000313" key="14">
    <source>
        <dbReference type="Proteomes" id="UP000302163"/>
    </source>
</evidence>
<sequence>MKNSQPEQALPLLAGVDSDMDDGALSRSQRVVVVIALLLLVTLVWAWFGTLDEVSTGTGKVIPSTREQVIQSLDGGILVALGVKEGQRVQAGQIIARLDPTRSQSNVGESEARYRAALAASARLYAEVNDLPLTFPEALKDSPQLISAESRLYHARRSQYADSLTQIKASLASVSRELEITQRLVNTGAASNVDALRLQRQKADLQLKMLDLRSQYLVQAREELSKANAESSTLSEVIKGRADSLRRMTVTSPVRGIVKNIKVNTIGGVIPPNGELMEIVPIDDRLLIETRLSPRDIAFIHPGQKALVKITAYDYAIYGGLEGQVESISPDTIQDEAKPEIYYYRVFIRTDHDFLHNKAGKRFSIVPGMIANVDIKTGEKTVLDYLIKPFNRAKEALRER</sequence>
<feature type="transmembrane region" description="Helical" evidence="9">
    <location>
        <begin position="31"/>
        <end position="48"/>
    </location>
</feature>
<dbReference type="Pfam" id="PF26002">
    <property type="entry name" value="Beta-barrel_AprE"/>
    <property type="match status" value="1"/>
</dbReference>
<dbReference type="PANTHER" id="PTHR30386:SF26">
    <property type="entry name" value="TRANSPORT PROTEIN COMB"/>
    <property type="match status" value="1"/>
</dbReference>
<evidence type="ECO:0000256" key="2">
    <source>
        <dbReference type="ARBA" id="ARBA00009477"/>
    </source>
</evidence>
<dbReference type="GO" id="GO:0015031">
    <property type="term" value="P:protein transport"/>
    <property type="evidence" value="ECO:0007669"/>
    <property type="project" value="InterPro"/>
</dbReference>
<evidence type="ECO:0000256" key="10">
    <source>
        <dbReference type="SAM" id="Coils"/>
    </source>
</evidence>
<gene>
    <name evidence="13" type="ORF">FEM41_00670</name>
</gene>
<evidence type="ECO:0000256" key="5">
    <source>
        <dbReference type="ARBA" id="ARBA00022519"/>
    </source>
</evidence>
<dbReference type="EMBL" id="CP040428">
    <property type="protein sequence ID" value="QCT18262.1"/>
    <property type="molecule type" value="Genomic_DNA"/>
</dbReference>
<feature type="coiled-coil region" evidence="10">
    <location>
        <begin position="195"/>
        <end position="237"/>
    </location>
</feature>
<keyword evidence="14" id="KW-1185">Reference proteome</keyword>
<keyword evidence="3 9" id="KW-0813">Transport</keyword>
<evidence type="ECO:0000259" key="11">
    <source>
        <dbReference type="Pfam" id="PF25917"/>
    </source>
</evidence>
<keyword evidence="4 9" id="KW-1003">Cell membrane</keyword>
<reference evidence="13 14" key="1">
    <citation type="submission" date="2019-05" db="EMBL/GenBank/DDBJ databases">
        <title>Complete genome sequence of Izhakiella calystegiae KSNA2, an endophyte isolated from beach morning glory (Calystegia soldanella).</title>
        <authorList>
            <person name="Jiang L."/>
            <person name="Jeong J.C."/>
            <person name="Kim C.Y."/>
            <person name="Kim D.H."/>
            <person name="Kim S.W."/>
            <person name="Lee j."/>
        </authorList>
    </citation>
    <scope>NUCLEOTIDE SEQUENCE [LARGE SCALE GENOMIC DNA]</scope>
    <source>
        <strain evidence="13 14">KSNA2</strain>
    </source>
</reference>
<dbReference type="OrthoDB" id="9775513at2"/>
<name>A0A4P8YIT4_9ENTR</name>
<comment type="similarity">
    <text evidence="2 9">Belongs to the membrane fusion protein (MFP) (TC 8.A.1) family.</text>
</comment>
<keyword evidence="6 9" id="KW-0812">Transmembrane</keyword>